<evidence type="ECO:0000256" key="5">
    <source>
        <dbReference type="ARBA" id="ARBA00022741"/>
    </source>
</evidence>
<keyword evidence="5" id="KW-0547">Nucleotide-binding</keyword>
<dbReference type="AlphaFoldDB" id="A0A0B7MLN8"/>
<comment type="catalytic activity">
    <reaction evidence="1">
        <text>6-hydroxymethyl-7,8-dihydropterin + ATP = (7,8-dihydropterin-6-yl)methyl diphosphate + AMP + H(+)</text>
        <dbReference type="Rhea" id="RHEA:11412"/>
        <dbReference type="ChEBI" id="CHEBI:15378"/>
        <dbReference type="ChEBI" id="CHEBI:30616"/>
        <dbReference type="ChEBI" id="CHEBI:44841"/>
        <dbReference type="ChEBI" id="CHEBI:72950"/>
        <dbReference type="ChEBI" id="CHEBI:456215"/>
        <dbReference type="EC" id="2.7.6.3"/>
    </reaction>
</comment>
<dbReference type="PANTHER" id="PTHR43071:SF1">
    <property type="entry name" value="2-AMINO-4-HYDROXY-6-HYDROXYMETHYLDIHYDROPTERIDINE PYROPHOSPHOKINASE"/>
    <property type="match status" value="1"/>
</dbReference>
<accession>A0A0B7MLN8</accession>
<protein>
    <recommendedName>
        <fullName evidence="3">2-amino-4-hydroxy-6-hydroxymethyldihydropteridine diphosphokinase</fullName>
        <ecNumber evidence="3">2.7.6.3</ecNumber>
    </recommendedName>
</protein>
<dbReference type="CDD" id="cd00483">
    <property type="entry name" value="HPPK"/>
    <property type="match status" value="1"/>
</dbReference>
<dbReference type="InterPro" id="IPR000550">
    <property type="entry name" value="Hppk"/>
</dbReference>
<evidence type="ECO:0000256" key="1">
    <source>
        <dbReference type="ARBA" id="ARBA00000198"/>
    </source>
</evidence>
<name>A0A0B7MLN8_9FIRM</name>
<keyword evidence="11" id="KW-1185">Reference proteome</keyword>
<evidence type="ECO:0000256" key="6">
    <source>
        <dbReference type="ARBA" id="ARBA00022777"/>
    </source>
</evidence>
<evidence type="ECO:0000256" key="3">
    <source>
        <dbReference type="ARBA" id="ARBA00013253"/>
    </source>
</evidence>
<dbReference type="PROSITE" id="PS00794">
    <property type="entry name" value="HPPK"/>
    <property type="match status" value="1"/>
</dbReference>
<dbReference type="SUPFAM" id="SSF55083">
    <property type="entry name" value="6-hydroxymethyl-7,8-dihydropterin pyrophosphokinase, HPPK"/>
    <property type="match status" value="1"/>
</dbReference>
<dbReference type="Pfam" id="PF01288">
    <property type="entry name" value="HPPK"/>
    <property type="match status" value="1"/>
</dbReference>
<keyword evidence="8" id="KW-0289">Folate biosynthesis</keyword>
<dbReference type="GO" id="GO:0046654">
    <property type="term" value="P:tetrahydrofolate biosynthetic process"/>
    <property type="evidence" value="ECO:0007669"/>
    <property type="project" value="UniProtKB-UniPathway"/>
</dbReference>
<dbReference type="GO" id="GO:0005524">
    <property type="term" value="F:ATP binding"/>
    <property type="evidence" value="ECO:0007669"/>
    <property type="project" value="UniProtKB-KW"/>
</dbReference>
<proteinExistence type="predicted"/>
<dbReference type="EC" id="2.7.6.3" evidence="3"/>
<dbReference type="PANTHER" id="PTHR43071">
    <property type="entry name" value="2-AMINO-4-HYDROXY-6-HYDROXYMETHYLDIHYDROPTERIDINE PYROPHOSPHOKINASE"/>
    <property type="match status" value="1"/>
</dbReference>
<feature type="domain" description="7,8-dihydro-6-hydroxymethylpterin-pyrophosphokinase" evidence="9">
    <location>
        <begin position="58"/>
        <end position="69"/>
    </location>
</feature>
<dbReference type="GO" id="GO:0016301">
    <property type="term" value="F:kinase activity"/>
    <property type="evidence" value="ECO:0007669"/>
    <property type="project" value="UniProtKB-KW"/>
</dbReference>
<keyword evidence="6 10" id="KW-0418">Kinase</keyword>
<keyword evidence="7" id="KW-0067">ATP-binding</keyword>
<dbReference type="InterPro" id="IPR035907">
    <property type="entry name" value="Hppk_sf"/>
</dbReference>
<sequence length="136" mass="15652">MIRIIQTSSLYETEPVGYQEQGWFLNQVVEIETTLEPKELLSFTQGMENKLGRKRLIRWGPRVIDLDILLYGNSVINTTALIIPHPRMYERQFVLVPLAEIAPDIIHPDGSATREHLDALQRGNSEKIRLFRGDNP</sequence>
<dbReference type="NCBIfam" id="TIGR01498">
    <property type="entry name" value="folK"/>
    <property type="match status" value="1"/>
</dbReference>
<evidence type="ECO:0000313" key="10">
    <source>
        <dbReference type="EMBL" id="CEO89118.1"/>
    </source>
</evidence>
<dbReference type="Gene3D" id="3.30.70.560">
    <property type="entry name" value="7,8-Dihydro-6-hydroxymethylpterin-pyrophosphokinase HPPK"/>
    <property type="match status" value="1"/>
</dbReference>
<evidence type="ECO:0000313" key="11">
    <source>
        <dbReference type="Proteomes" id="UP000046155"/>
    </source>
</evidence>
<dbReference type="EMBL" id="CDRZ01000233">
    <property type="protein sequence ID" value="CEO89118.1"/>
    <property type="molecule type" value="Genomic_DNA"/>
</dbReference>
<evidence type="ECO:0000259" key="9">
    <source>
        <dbReference type="PROSITE" id="PS00794"/>
    </source>
</evidence>
<dbReference type="GO" id="GO:0046656">
    <property type="term" value="P:folic acid biosynthetic process"/>
    <property type="evidence" value="ECO:0007669"/>
    <property type="project" value="UniProtKB-KW"/>
</dbReference>
<evidence type="ECO:0000256" key="4">
    <source>
        <dbReference type="ARBA" id="ARBA00022679"/>
    </source>
</evidence>
<keyword evidence="4 10" id="KW-0808">Transferase</keyword>
<organism evidence="10 11">
    <name type="scientific">Syntrophaceticus schinkii</name>
    <dbReference type="NCBI Taxonomy" id="499207"/>
    <lineage>
        <taxon>Bacteria</taxon>
        <taxon>Bacillati</taxon>
        <taxon>Bacillota</taxon>
        <taxon>Clostridia</taxon>
        <taxon>Thermoanaerobacterales</taxon>
        <taxon>Thermoanaerobacterales Family III. Incertae Sedis</taxon>
        <taxon>Syntrophaceticus</taxon>
    </lineage>
</organism>
<reference evidence="11" key="1">
    <citation type="submission" date="2015-01" db="EMBL/GenBank/DDBJ databases">
        <authorList>
            <person name="Manzoor Shahid"/>
            <person name="Zubair Saima"/>
        </authorList>
    </citation>
    <scope>NUCLEOTIDE SEQUENCE [LARGE SCALE GENOMIC DNA]</scope>
    <source>
        <strain evidence="11">Sp3</strain>
    </source>
</reference>
<evidence type="ECO:0000256" key="8">
    <source>
        <dbReference type="ARBA" id="ARBA00022909"/>
    </source>
</evidence>
<dbReference type="UniPathway" id="UPA00077">
    <property type="reaction ID" value="UER00155"/>
</dbReference>
<comment type="pathway">
    <text evidence="2">Cofactor biosynthesis; tetrahydrofolate biosynthesis; 2-amino-4-hydroxy-6-hydroxymethyl-7,8-dihydropteridine diphosphate from 7,8-dihydroneopterin triphosphate: step 4/4.</text>
</comment>
<dbReference type="GO" id="GO:0003848">
    <property type="term" value="F:2-amino-4-hydroxy-6-hydroxymethyldihydropteridine diphosphokinase activity"/>
    <property type="evidence" value="ECO:0007669"/>
    <property type="project" value="UniProtKB-EC"/>
</dbReference>
<gene>
    <name evidence="10" type="ORF">SSCH_370016</name>
</gene>
<evidence type="ECO:0000256" key="2">
    <source>
        <dbReference type="ARBA" id="ARBA00005051"/>
    </source>
</evidence>
<dbReference type="Proteomes" id="UP000046155">
    <property type="component" value="Unassembled WGS sequence"/>
</dbReference>
<evidence type="ECO:0000256" key="7">
    <source>
        <dbReference type="ARBA" id="ARBA00022840"/>
    </source>
</evidence>